<dbReference type="AlphaFoldDB" id="C0R982"/>
<dbReference type="Proteomes" id="UP000006163">
    <property type="component" value="Plasmid VS116_lp28-3"/>
</dbReference>
<keyword evidence="1" id="KW-1133">Transmembrane helix</keyword>
<evidence type="ECO:0000313" key="3">
    <source>
        <dbReference type="Proteomes" id="UP000006163"/>
    </source>
</evidence>
<sequence length="37" mass="4254">MLALIIKVRGGIKVTGFITSFYLLNRNTLRRKIKMGM</sequence>
<feature type="transmembrane region" description="Helical" evidence="1">
    <location>
        <begin position="6"/>
        <end position="25"/>
    </location>
</feature>
<geneLocation type="plasmid" evidence="2 3">
    <name>VS116_lp28-3</name>
</geneLocation>
<keyword evidence="3" id="KW-1185">Reference proteome</keyword>
<dbReference type="HOGENOM" id="CLU_3340933_0_0_12"/>
<evidence type="ECO:0000313" key="2">
    <source>
        <dbReference type="EMBL" id="ACN53002.1"/>
    </source>
</evidence>
<keyword evidence="2" id="KW-0614">Plasmid</keyword>
<keyword evidence="1" id="KW-0812">Transmembrane</keyword>
<keyword evidence="1" id="KW-0472">Membrane</keyword>
<gene>
    <name evidence="2" type="ORF">BVAVS116_H0025</name>
</gene>
<reference evidence="2 3" key="1">
    <citation type="journal article" date="2012" name="J. Bacteriol.">
        <title>Whole-Genome Sequences of Borrelia bissettii, Borrelia valaisiana, and Borrelia spielmanii.</title>
        <authorList>
            <person name="Schutzer S.E."/>
            <person name="Fraser-Liggett C.M."/>
            <person name="Qiu W.G."/>
            <person name="Kraiczy P."/>
            <person name="Mongodin E.F."/>
            <person name="Dunn J.J."/>
            <person name="Luft B.J."/>
            <person name="Casjens S.R."/>
        </authorList>
    </citation>
    <scope>NUCLEOTIDE SEQUENCE [LARGE SCALE GENOMIC DNA]</scope>
    <source>
        <strain evidence="2 3">VS116</strain>
        <plasmid evidence="2">VS116_lp28-3</plasmid>
    </source>
</reference>
<accession>C0R982</accession>
<organism evidence="2 3">
    <name type="scientific">Borreliella valaisiana VS116</name>
    <dbReference type="NCBI Taxonomy" id="445987"/>
    <lineage>
        <taxon>Bacteria</taxon>
        <taxon>Pseudomonadati</taxon>
        <taxon>Spirochaetota</taxon>
        <taxon>Spirochaetia</taxon>
        <taxon>Spirochaetales</taxon>
        <taxon>Borreliaceae</taxon>
        <taxon>Borreliella</taxon>
    </lineage>
</organism>
<evidence type="ECO:0000256" key="1">
    <source>
        <dbReference type="SAM" id="Phobius"/>
    </source>
</evidence>
<dbReference type="EMBL" id="CP001440">
    <property type="protein sequence ID" value="ACN53002.1"/>
    <property type="molecule type" value="Genomic_DNA"/>
</dbReference>
<proteinExistence type="predicted"/>
<protein>
    <submittedName>
        <fullName evidence="2">Uncharacterized protein</fullName>
    </submittedName>
</protein>
<name>C0R982_BORVA</name>